<evidence type="ECO:0000313" key="4">
    <source>
        <dbReference type="Proteomes" id="UP000050795"/>
    </source>
</evidence>
<name>A0AA85IND9_TRIRE</name>
<keyword evidence="4" id="KW-1185">Reference proteome</keyword>
<organism evidence="4 5">
    <name type="scientific">Trichobilharzia regenti</name>
    <name type="common">Nasal bird schistosome</name>
    <dbReference type="NCBI Taxonomy" id="157069"/>
    <lineage>
        <taxon>Eukaryota</taxon>
        <taxon>Metazoa</taxon>
        <taxon>Spiralia</taxon>
        <taxon>Lophotrochozoa</taxon>
        <taxon>Platyhelminthes</taxon>
        <taxon>Trematoda</taxon>
        <taxon>Digenea</taxon>
        <taxon>Strigeidida</taxon>
        <taxon>Schistosomatoidea</taxon>
        <taxon>Schistosomatidae</taxon>
        <taxon>Trichobilharzia</taxon>
    </lineage>
</organism>
<dbReference type="Pfam" id="PF23309">
    <property type="entry name" value="DUF7083"/>
    <property type="match status" value="1"/>
</dbReference>
<dbReference type="PROSITE" id="PS50175">
    <property type="entry name" value="ASP_PROT_RETROV"/>
    <property type="match status" value="1"/>
</dbReference>
<dbReference type="Proteomes" id="UP000050795">
    <property type="component" value="Unassembled WGS sequence"/>
</dbReference>
<feature type="region of interest" description="Disordered" evidence="2">
    <location>
        <begin position="231"/>
        <end position="280"/>
    </location>
</feature>
<dbReference type="GO" id="GO:0006508">
    <property type="term" value="P:proteolysis"/>
    <property type="evidence" value="ECO:0007669"/>
    <property type="project" value="InterPro"/>
</dbReference>
<feature type="domain" description="Peptidase A2" evidence="3">
    <location>
        <begin position="366"/>
        <end position="442"/>
    </location>
</feature>
<reference evidence="4" key="1">
    <citation type="submission" date="2022-06" db="EMBL/GenBank/DDBJ databases">
        <authorList>
            <person name="Berger JAMES D."/>
            <person name="Berger JAMES D."/>
        </authorList>
    </citation>
    <scope>NUCLEOTIDE SEQUENCE [LARGE SCALE GENOMIC DNA]</scope>
</reference>
<evidence type="ECO:0000256" key="2">
    <source>
        <dbReference type="SAM" id="MobiDB-lite"/>
    </source>
</evidence>
<protein>
    <recommendedName>
        <fullName evidence="3">Peptidase A2 domain-containing protein</fullName>
    </recommendedName>
</protein>
<dbReference type="Gene3D" id="2.40.70.10">
    <property type="entry name" value="Acid Proteases"/>
    <property type="match status" value="1"/>
</dbReference>
<feature type="compositionally biased region" description="Polar residues" evidence="2">
    <location>
        <begin position="245"/>
        <end position="280"/>
    </location>
</feature>
<feature type="compositionally biased region" description="Polar residues" evidence="2">
    <location>
        <begin position="467"/>
        <end position="490"/>
    </location>
</feature>
<evidence type="ECO:0000256" key="1">
    <source>
        <dbReference type="ARBA" id="ARBA00022801"/>
    </source>
</evidence>
<dbReference type="InterPro" id="IPR021109">
    <property type="entry name" value="Peptidase_aspartic_dom_sf"/>
</dbReference>
<dbReference type="WBParaSite" id="TREG1_108130.1">
    <property type="protein sequence ID" value="TREG1_108130.1"/>
    <property type="gene ID" value="TREG1_108130"/>
</dbReference>
<feature type="region of interest" description="Disordered" evidence="2">
    <location>
        <begin position="463"/>
        <end position="511"/>
    </location>
</feature>
<evidence type="ECO:0000259" key="3">
    <source>
        <dbReference type="PROSITE" id="PS50175"/>
    </source>
</evidence>
<proteinExistence type="predicted"/>
<sequence>MDPSKLELLFERQMKLMEMFVNQQTGPASPSSNPNHTMLTSVDRIVNSISQFNFDPDANVTFDTWYQRYEDLFTVDLASQDDAWKVRVLLRKLGPAEYERYCNLILPQKPRDKCFDDTIKLLREHSGDHSSLFSTRYRCLKLTMNENDDFLTHVGTVNRECERFRLRSLTDDQFKALILICSLQSPRFTDIRTRLLNQLEQNPKLTLHDIADEYQRLINLQKDIHLVESTPSRSSDIHALRKSKNLSSSTPDPPTFSNVPRKSTHTRPTSQNTAKRTPPSSCWHCGAWHFVKSCPYKNHRCSMCNIVGHKNGFCRPRKPRCQNPAKARQTVGPKSPRRSLSLLATCQVITPCMRKYLDLQMNGHDARLQLDTASDITVISEKIWNNIGRPPITNTSQSLVSACGGRLKLIGELKCSVSFRNTKFTGIRYVTKSDLDLLGLDWFDRLHLADVPLNSLCNAVKKHKLSDNSGRSRSRKPNTQTKRQTSTTSPKVPDKPPGKHPTNHQSSQKGR</sequence>
<reference evidence="5" key="2">
    <citation type="submission" date="2023-11" db="UniProtKB">
        <authorList>
            <consortium name="WormBaseParasite"/>
        </authorList>
    </citation>
    <scope>IDENTIFICATION</scope>
</reference>
<dbReference type="PANTHER" id="PTHR36943:SF1">
    <property type="entry name" value="CCHC-TYPE DOMAIN-CONTAINING PROTEIN"/>
    <property type="match status" value="1"/>
</dbReference>
<dbReference type="SUPFAM" id="SSF50630">
    <property type="entry name" value="Acid proteases"/>
    <property type="match status" value="1"/>
</dbReference>
<dbReference type="AlphaFoldDB" id="A0AA85IND9"/>
<dbReference type="InterPro" id="IPR055510">
    <property type="entry name" value="DUF7083"/>
</dbReference>
<accession>A0AA85IND9</accession>
<dbReference type="GO" id="GO:0004190">
    <property type="term" value="F:aspartic-type endopeptidase activity"/>
    <property type="evidence" value="ECO:0007669"/>
    <property type="project" value="InterPro"/>
</dbReference>
<keyword evidence="1" id="KW-0378">Hydrolase</keyword>
<evidence type="ECO:0000313" key="5">
    <source>
        <dbReference type="WBParaSite" id="TREG1_108130.1"/>
    </source>
</evidence>
<dbReference type="InterPro" id="IPR001995">
    <property type="entry name" value="Peptidase_A2_cat"/>
</dbReference>
<dbReference type="PANTHER" id="PTHR36943">
    <property type="entry name" value="CCHC-TYPE DOMAIN-CONTAINING PROTEIN"/>
    <property type="match status" value="1"/>
</dbReference>